<evidence type="ECO:0000256" key="4">
    <source>
        <dbReference type="ARBA" id="ARBA00023136"/>
    </source>
</evidence>
<protein>
    <recommendedName>
        <fullName evidence="6">ABC-2 type transporter transmembrane domain-containing protein</fullName>
    </recommendedName>
</protein>
<keyword evidence="3 5" id="KW-1133">Transmembrane helix</keyword>
<name>A0A7R9KFR8_9ACAR</name>
<evidence type="ECO:0000256" key="1">
    <source>
        <dbReference type="ARBA" id="ARBA00004141"/>
    </source>
</evidence>
<keyword evidence="8" id="KW-1185">Reference proteome</keyword>
<dbReference type="AlphaFoldDB" id="A0A7R9KFR8"/>
<dbReference type="GO" id="GO:0140359">
    <property type="term" value="F:ABC-type transporter activity"/>
    <property type="evidence" value="ECO:0007669"/>
    <property type="project" value="InterPro"/>
</dbReference>
<accession>A0A7R9KFR8</accession>
<evidence type="ECO:0000313" key="8">
    <source>
        <dbReference type="Proteomes" id="UP000759131"/>
    </source>
</evidence>
<evidence type="ECO:0000256" key="2">
    <source>
        <dbReference type="ARBA" id="ARBA00022692"/>
    </source>
</evidence>
<dbReference type="GO" id="GO:0016020">
    <property type="term" value="C:membrane"/>
    <property type="evidence" value="ECO:0007669"/>
    <property type="project" value="UniProtKB-SubCell"/>
</dbReference>
<dbReference type="EMBL" id="OC855143">
    <property type="protein sequence ID" value="CAD7621323.1"/>
    <property type="molecule type" value="Genomic_DNA"/>
</dbReference>
<comment type="subcellular location">
    <subcellularLocation>
        <location evidence="1">Membrane</location>
        <topology evidence="1">Multi-pass membrane protein</topology>
    </subcellularLocation>
</comment>
<gene>
    <name evidence="7" type="ORF">OSB1V03_LOCUS1795</name>
</gene>
<keyword evidence="4 5" id="KW-0472">Membrane</keyword>
<dbReference type="EMBL" id="CAJPIZ010000568">
    <property type="protein sequence ID" value="CAG2101753.1"/>
    <property type="molecule type" value="Genomic_DNA"/>
</dbReference>
<feature type="domain" description="ABC-2 type transporter transmembrane" evidence="6">
    <location>
        <begin position="2"/>
        <end position="61"/>
    </location>
</feature>
<keyword evidence="2 5" id="KW-0812">Transmembrane</keyword>
<evidence type="ECO:0000256" key="3">
    <source>
        <dbReference type="ARBA" id="ARBA00022989"/>
    </source>
</evidence>
<dbReference type="OrthoDB" id="66620at2759"/>
<evidence type="ECO:0000313" key="7">
    <source>
        <dbReference type="EMBL" id="CAD7621323.1"/>
    </source>
</evidence>
<reference evidence="7" key="1">
    <citation type="submission" date="2020-11" db="EMBL/GenBank/DDBJ databases">
        <authorList>
            <person name="Tran Van P."/>
        </authorList>
    </citation>
    <scope>NUCLEOTIDE SEQUENCE</scope>
</reference>
<feature type="transmembrane region" description="Helical" evidence="5">
    <location>
        <begin position="15"/>
        <end position="35"/>
    </location>
</feature>
<dbReference type="Proteomes" id="UP000759131">
    <property type="component" value="Unassembled WGS sequence"/>
</dbReference>
<organism evidence="7">
    <name type="scientific">Medioppia subpectinata</name>
    <dbReference type="NCBI Taxonomy" id="1979941"/>
    <lineage>
        <taxon>Eukaryota</taxon>
        <taxon>Metazoa</taxon>
        <taxon>Ecdysozoa</taxon>
        <taxon>Arthropoda</taxon>
        <taxon>Chelicerata</taxon>
        <taxon>Arachnida</taxon>
        <taxon>Acari</taxon>
        <taxon>Acariformes</taxon>
        <taxon>Sarcoptiformes</taxon>
        <taxon>Oribatida</taxon>
        <taxon>Brachypylina</taxon>
        <taxon>Oppioidea</taxon>
        <taxon>Oppiidae</taxon>
        <taxon>Medioppia</taxon>
    </lineage>
</organism>
<evidence type="ECO:0000256" key="5">
    <source>
        <dbReference type="SAM" id="Phobius"/>
    </source>
</evidence>
<sequence length="62" mass="7058">MLSCFISSISSTPEMAMVLVIPFTVIVEMFAGLFINSGELPGWLSWLKYTSFLHYTYETLMI</sequence>
<proteinExistence type="predicted"/>
<dbReference type="Pfam" id="PF01061">
    <property type="entry name" value="ABC2_membrane"/>
    <property type="match status" value="1"/>
</dbReference>
<evidence type="ECO:0000259" key="6">
    <source>
        <dbReference type="Pfam" id="PF01061"/>
    </source>
</evidence>
<dbReference type="InterPro" id="IPR013525">
    <property type="entry name" value="ABC2_TM"/>
</dbReference>